<reference evidence="2" key="1">
    <citation type="submission" date="2023-12" db="EMBL/GenBank/DDBJ databases">
        <title>Genome assembly of Anisodus tanguticus.</title>
        <authorList>
            <person name="Wang Y.-J."/>
        </authorList>
    </citation>
    <scope>NUCLEOTIDE SEQUENCE</scope>
    <source>
        <strain evidence="2">KB-2021</strain>
        <tissue evidence="2">Leaf</tissue>
    </source>
</reference>
<gene>
    <name evidence="2" type="ORF">RND71_021957</name>
</gene>
<comment type="caution">
    <text evidence="2">The sequence shown here is derived from an EMBL/GenBank/DDBJ whole genome shotgun (WGS) entry which is preliminary data.</text>
</comment>
<sequence>MEPTPRTKAHSYSHQLSTNTRTHHKCYHQFRHHSFDIPTNIIQNNHGVLMYEDSSSDDEDFYPYSTYSTTTGASTTGHVFDAAGKGLKTVDDDINEQQALPEFVGGDGEVGIFKVQTRASVGKFLRTIACTETQLWAGLECGIRVWNFSDQ</sequence>
<proteinExistence type="predicted"/>
<dbReference type="Proteomes" id="UP001291623">
    <property type="component" value="Unassembled WGS sequence"/>
</dbReference>
<dbReference type="AlphaFoldDB" id="A0AAE1RXJ1"/>
<accession>A0AAE1RXJ1</accession>
<keyword evidence="3" id="KW-1185">Reference proteome</keyword>
<dbReference type="InterPro" id="IPR056454">
    <property type="entry name" value="Beta-prop_IP5PC_F"/>
</dbReference>
<protein>
    <recommendedName>
        <fullName evidence="1">IP5PC-F beta-propeller domain-containing protein</fullName>
    </recommendedName>
</protein>
<feature type="domain" description="IP5PC-F beta-propeller" evidence="1">
    <location>
        <begin position="120"/>
        <end position="150"/>
    </location>
</feature>
<dbReference type="Pfam" id="PF23754">
    <property type="entry name" value="Beta-prop_IP5PC_F"/>
    <property type="match status" value="1"/>
</dbReference>
<evidence type="ECO:0000313" key="2">
    <source>
        <dbReference type="EMBL" id="KAK4359728.1"/>
    </source>
</evidence>
<evidence type="ECO:0000259" key="1">
    <source>
        <dbReference type="Pfam" id="PF23754"/>
    </source>
</evidence>
<dbReference type="EMBL" id="JAVYJV010000011">
    <property type="protein sequence ID" value="KAK4359728.1"/>
    <property type="molecule type" value="Genomic_DNA"/>
</dbReference>
<organism evidence="2 3">
    <name type="scientific">Anisodus tanguticus</name>
    <dbReference type="NCBI Taxonomy" id="243964"/>
    <lineage>
        <taxon>Eukaryota</taxon>
        <taxon>Viridiplantae</taxon>
        <taxon>Streptophyta</taxon>
        <taxon>Embryophyta</taxon>
        <taxon>Tracheophyta</taxon>
        <taxon>Spermatophyta</taxon>
        <taxon>Magnoliopsida</taxon>
        <taxon>eudicotyledons</taxon>
        <taxon>Gunneridae</taxon>
        <taxon>Pentapetalae</taxon>
        <taxon>asterids</taxon>
        <taxon>lamiids</taxon>
        <taxon>Solanales</taxon>
        <taxon>Solanaceae</taxon>
        <taxon>Solanoideae</taxon>
        <taxon>Hyoscyameae</taxon>
        <taxon>Anisodus</taxon>
    </lineage>
</organism>
<evidence type="ECO:0000313" key="3">
    <source>
        <dbReference type="Proteomes" id="UP001291623"/>
    </source>
</evidence>
<name>A0AAE1RXJ1_9SOLA</name>